<dbReference type="PANTHER" id="PTHR37831:SF1">
    <property type="entry name" value="D-RIBOSE PYRANASE"/>
    <property type="match status" value="1"/>
</dbReference>
<dbReference type="UniPathway" id="UPA00916">
    <property type="reaction ID" value="UER00888"/>
</dbReference>
<comment type="similarity">
    <text evidence="6">Belongs to the RbsD / FucU family. RbsD subfamily.</text>
</comment>
<evidence type="ECO:0000256" key="6">
    <source>
        <dbReference type="HAMAP-Rule" id="MF_01661"/>
    </source>
</evidence>
<dbReference type="GO" id="GO:0005829">
    <property type="term" value="C:cytosol"/>
    <property type="evidence" value="ECO:0007669"/>
    <property type="project" value="TreeGrafter"/>
</dbReference>
<comment type="function">
    <text evidence="6">Catalyzes the interconversion of beta-pyran and beta-furan forms of D-ribose.</text>
</comment>
<keyword evidence="5 6" id="KW-0119">Carbohydrate metabolism</keyword>
<keyword evidence="3 6" id="KW-0963">Cytoplasm</keyword>
<evidence type="ECO:0000256" key="2">
    <source>
        <dbReference type="ARBA" id="ARBA00012862"/>
    </source>
</evidence>
<sequence length="127" mass="13422">MKRTTLLHAELSGLIASFGHGDLLVIGDAGLPVPPGVRVIDLALTRGIPGIFDVLDAVLSELVVERASLAEEAAPDLRARFAERAIGPVTLMSHAAFKDQSRQARAVVRTGECTPYANIALYSGVAF</sequence>
<dbReference type="Proteomes" id="UP000306223">
    <property type="component" value="Unassembled WGS sequence"/>
</dbReference>
<accession>A0A4U0QXS5</accession>
<comment type="caution">
    <text evidence="7">The sequence shown here is derived from an EMBL/GenBank/DDBJ whole genome shotgun (WGS) entry which is preliminary data.</text>
</comment>
<dbReference type="InterPro" id="IPR007721">
    <property type="entry name" value="RbsD_FucU"/>
</dbReference>
<evidence type="ECO:0000256" key="3">
    <source>
        <dbReference type="ARBA" id="ARBA00022490"/>
    </source>
</evidence>
<keyword evidence="4 6" id="KW-0413">Isomerase</keyword>
<keyword evidence="8" id="KW-1185">Reference proteome</keyword>
<protein>
    <recommendedName>
        <fullName evidence="2 6">D-ribose pyranase</fullName>
        <ecNumber evidence="2 6">5.4.99.62</ecNumber>
    </recommendedName>
</protein>
<comment type="pathway">
    <text evidence="6">Carbohydrate metabolism; D-ribose degradation; D-ribose 5-phosphate from beta-D-ribopyranose: step 1/2.</text>
</comment>
<proteinExistence type="inferred from homology"/>
<dbReference type="GO" id="GO:0062193">
    <property type="term" value="F:D-ribose pyranase activity"/>
    <property type="evidence" value="ECO:0007669"/>
    <property type="project" value="UniProtKB-EC"/>
</dbReference>
<evidence type="ECO:0000313" key="8">
    <source>
        <dbReference type="Proteomes" id="UP000306223"/>
    </source>
</evidence>
<dbReference type="RefSeq" id="WP_136855105.1">
    <property type="nucleotide sequence ID" value="NZ_SUNH01000004.1"/>
</dbReference>
<comment type="subunit">
    <text evidence="6">Homodecamer.</text>
</comment>
<dbReference type="InterPro" id="IPR023750">
    <property type="entry name" value="RbsD-like_sf"/>
</dbReference>
<evidence type="ECO:0000256" key="5">
    <source>
        <dbReference type="ARBA" id="ARBA00023277"/>
    </source>
</evidence>
<feature type="binding site" evidence="6">
    <location>
        <begin position="116"/>
        <end position="118"/>
    </location>
    <ligand>
        <name>substrate</name>
    </ligand>
</feature>
<dbReference type="Gene3D" id="3.40.1650.10">
    <property type="entry name" value="RbsD-like domain"/>
    <property type="match status" value="1"/>
</dbReference>
<feature type="active site" description="Proton donor" evidence="6">
    <location>
        <position position="20"/>
    </location>
</feature>
<dbReference type="GO" id="GO:0048029">
    <property type="term" value="F:monosaccharide binding"/>
    <property type="evidence" value="ECO:0007669"/>
    <property type="project" value="InterPro"/>
</dbReference>
<dbReference type="AlphaFoldDB" id="A0A4U0QXS5"/>
<dbReference type="GO" id="GO:0016872">
    <property type="term" value="F:intramolecular lyase activity"/>
    <property type="evidence" value="ECO:0007669"/>
    <property type="project" value="UniProtKB-UniRule"/>
</dbReference>
<dbReference type="EMBL" id="SUNH01000004">
    <property type="protein sequence ID" value="TJZ87049.1"/>
    <property type="molecule type" value="Genomic_DNA"/>
</dbReference>
<comment type="subcellular location">
    <subcellularLocation>
        <location evidence="6">Cytoplasm</location>
    </subcellularLocation>
</comment>
<dbReference type="InterPro" id="IPR023064">
    <property type="entry name" value="D-ribose_pyranase"/>
</dbReference>
<dbReference type="OrthoDB" id="9805009at2"/>
<evidence type="ECO:0000256" key="4">
    <source>
        <dbReference type="ARBA" id="ARBA00023235"/>
    </source>
</evidence>
<feature type="binding site" evidence="6">
    <location>
        <position position="28"/>
    </location>
    <ligand>
        <name>substrate</name>
    </ligand>
</feature>
<dbReference type="Pfam" id="PF05025">
    <property type="entry name" value="RbsD_FucU"/>
    <property type="match status" value="1"/>
</dbReference>
<name>A0A4U0QXS5_9RHOB</name>
<dbReference type="PANTHER" id="PTHR37831">
    <property type="entry name" value="D-RIBOSE PYRANASE"/>
    <property type="match status" value="1"/>
</dbReference>
<reference evidence="7 8" key="1">
    <citation type="submission" date="2019-04" db="EMBL/GenBank/DDBJ databases">
        <authorList>
            <person name="Li J."/>
        </authorList>
    </citation>
    <scope>NUCLEOTIDE SEQUENCE [LARGE SCALE GENOMIC DNA]</scope>
    <source>
        <strain evidence="7 8">CCTCC AB2016182</strain>
    </source>
</reference>
<evidence type="ECO:0000313" key="7">
    <source>
        <dbReference type="EMBL" id="TJZ87049.1"/>
    </source>
</evidence>
<dbReference type="NCBIfam" id="NF008761">
    <property type="entry name" value="PRK11797.1"/>
    <property type="match status" value="1"/>
</dbReference>
<evidence type="ECO:0000256" key="1">
    <source>
        <dbReference type="ARBA" id="ARBA00000223"/>
    </source>
</evidence>
<dbReference type="HAMAP" id="MF_01661">
    <property type="entry name" value="D_rib_pyranase"/>
    <property type="match status" value="1"/>
</dbReference>
<dbReference type="GO" id="GO:0019303">
    <property type="term" value="P:D-ribose catabolic process"/>
    <property type="evidence" value="ECO:0007669"/>
    <property type="project" value="UniProtKB-UniRule"/>
</dbReference>
<dbReference type="SUPFAM" id="SSF102546">
    <property type="entry name" value="RbsD-like"/>
    <property type="match status" value="1"/>
</dbReference>
<organism evidence="7 8">
    <name type="scientific">Paracoccus hibiscisoli</name>
    <dbReference type="NCBI Taxonomy" id="2023261"/>
    <lineage>
        <taxon>Bacteria</taxon>
        <taxon>Pseudomonadati</taxon>
        <taxon>Pseudomonadota</taxon>
        <taxon>Alphaproteobacteria</taxon>
        <taxon>Rhodobacterales</taxon>
        <taxon>Paracoccaceae</taxon>
        <taxon>Paracoccus</taxon>
    </lineage>
</organism>
<comment type="catalytic activity">
    <reaction evidence="1 6">
        <text>beta-D-ribopyranose = beta-D-ribofuranose</text>
        <dbReference type="Rhea" id="RHEA:25432"/>
        <dbReference type="ChEBI" id="CHEBI:27476"/>
        <dbReference type="ChEBI" id="CHEBI:47002"/>
        <dbReference type="EC" id="5.4.99.62"/>
    </reaction>
</comment>
<gene>
    <name evidence="6 7" type="primary">rbsD</name>
    <name evidence="7" type="ORF">FA740_02005</name>
</gene>
<dbReference type="EC" id="5.4.99.62" evidence="2 6"/>
<feature type="binding site" evidence="6">
    <location>
        <position position="94"/>
    </location>
    <ligand>
        <name>substrate</name>
    </ligand>
</feature>